<accession>A0ABP9KX80</accession>
<dbReference type="Proteomes" id="UP001499910">
    <property type="component" value="Unassembled WGS sequence"/>
</dbReference>
<evidence type="ECO:0000313" key="1">
    <source>
        <dbReference type="EMBL" id="GAA5065913.1"/>
    </source>
</evidence>
<gene>
    <name evidence="1" type="ORF">GCM10023209_03960</name>
</gene>
<sequence>MSDTPTNDELQPPSHGVVVHAPNGDVIRYDPSGLILRLSDKVIEDIALRLGQRPVSPGAAQPDQADAATEVDAEAALAGVDAWDIRQEGPWLRFSARMPGEQGVRGFRKPVSGGDILADSPGAVLGILGLGGPRAALATPRPPAFPPHIVAPADDIGAVGHAGIEAAQKTDRLEHLREVTHEALVAETMLYWQLEKYEPLPLFVTRVETDGSATAKDLAKGQAAENLLIAAENLRDAALTMGRKPRLLAVCLDYALEDTSSDATAFRDGMLALMDRLETGLWHRGYDKPLFVARFESGLPDVAPAAALDGQWELSWNHGDHKLIHSAPAYMFALDAFDRPTEDARVQMAEMTAAAIAAGPDWRCPTLFLAEREAGAPEVIRVIAQGAGELVIDPDDLLGAGDAAGFHLTGDTSDAQIMNVEIAPDDPQAVLVHCDRAPEGPDLRLAYACGAEAHGGRNTGALRDTWWLDSRTDTRLYRWALPAHLPIQRGRA</sequence>
<comment type="caution">
    <text evidence="1">The sequence shown here is derived from an EMBL/GenBank/DDBJ whole genome shotgun (WGS) entry which is preliminary data.</text>
</comment>
<reference evidence="2" key="1">
    <citation type="journal article" date="2019" name="Int. J. Syst. Evol. Microbiol.">
        <title>The Global Catalogue of Microorganisms (GCM) 10K type strain sequencing project: providing services to taxonomists for standard genome sequencing and annotation.</title>
        <authorList>
            <consortium name="The Broad Institute Genomics Platform"/>
            <consortium name="The Broad Institute Genome Sequencing Center for Infectious Disease"/>
            <person name="Wu L."/>
            <person name="Ma J."/>
        </authorList>
    </citation>
    <scope>NUCLEOTIDE SEQUENCE [LARGE SCALE GENOMIC DNA]</scope>
    <source>
        <strain evidence="2">JCM 18015</strain>
    </source>
</reference>
<evidence type="ECO:0000313" key="2">
    <source>
        <dbReference type="Proteomes" id="UP001499910"/>
    </source>
</evidence>
<organism evidence="1 2">
    <name type="scientific">[Roseibacterium] beibuensis</name>
    <dbReference type="NCBI Taxonomy" id="1193142"/>
    <lineage>
        <taxon>Bacteria</taxon>
        <taxon>Pseudomonadati</taxon>
        <taxon>Pseudomonadota</taxon>
        <taxon>Alphaproteobacteria</taxon>
        <taxon>Rhodobacterales</taxon>
        <taxon>Roseobacteraceae</taxon>
        <taxon>Roseicyclus</taxon>
    </lineage>
</organism>
<dbReference type="EMBL" id="BAABHW010000001">
    <property type="protein sequence ID" value="GAA5065913.1"/>
    <property type="molecule type" value="Genomic_DNA"/>
</dbReference>
<name>A0ABP9KX80_9RHOB</name>
<proteinExistence type="predicted"/>
<protein>
    <submittedName>
        <fullName evidence="1">Uncharacterized protein</fullName>
    </submittedName>
</protein>
<dbReference type="RefSeq" id="WP_259546956.1">
    <property type="nucleotide sequence ID" value="NZ_BAABHW010000001.1"/>
</dbReference>
<keyword evidence="2" id="KW-1185">Reference proteome</keyword>